<dbReference type="AlphaFoldDB" id="A0A2N6N8F2"/>
<evidence type="ECO:0000313" key="3">
    <source>
        <dbReference type="Proteomes" id="UP000235728"/>
    </source>
</evidence>
<sequence>MNPLHDSDMVGEVLASSAIQHISSIPDHEPNFKVITWPSFVVGADSDEAATREWAMGRLRQLATCWPWGFLYKAMDTLERLGCLNYDKSGGRSWVHVVKESEPDFLIV</sequence>
<accession>A0A2N6N8F2</accession>
<dbReference type="InterPro" id="IPR021858">
    <property type="entry name" value="Fun_TF"/>
</dbReference>
<proteinExistence type="predicted"/>
<keyword evidence="1" id="KW-0539">Nucleus</keyword>
<evidence type="ECO:0000256" key="1">
    <source>
        <dbReference type="ARBA" id="ARBA00023242"/>
    </source>
</evidence>
<dbReference type="EMBL" id="MRVG01000020">
    <property type="protein sequence ID" value="PMB63548.1"/>
    <property type="molecule type" value="Genomic_DNA"/>
</dbReference>
<name>A0A2N6N8F2_BEABA</name>
<protein>
    <submittedName>
        <fullName evidence="2">Acriflavine sensitivity control protein acr-2</fullName>
    </submittedName>
</protein>
<dbReference type="Proteomes" id="UP000235728">
    <property type="component" value="Unassembled WGS sequence"/>
</dbReference>
<dbReference type="Pfam" id="PF11951">
    <property type="entry name" value="Fungal_trans_2"/>
    <property type="match status" value="1"/>
</dbReference>
<evidence type="ECO:0000313" key="2">
    <source>
        <dbReference type="EMBL" id="PMB63548.1"/>
    </source>
</evidence>
<gene>
    <name evidence="2" type="primary">acr-2_3</name>
    <name evidence="2" type="ORF">BM221_010653</name>
</gene>
<reference evidence="2 3" key="1">
    <citation type="journal article" date="2016" name="Appl. Microbiol. Biotechnol.">
        <title>Characterization of T-DNA insertion mutants with decreased virulence in the entomopathogenic fungus Beauveria bassiana JEF-007.</title>
        <authorList>
            <person name="Kim S."/>
            <person name="Lee S.J."/>
            <person name="Nai Y.S."/>
            <person name="Yu J.S."/>
            <person name="Lee M.R."/>
            <person name="Yang Y.T."/>
            <person name="Kim J.S."/>
        </authorList>
    </citation>
    <scope>NUCLEOTIDE SEQUENCE [LARGE SCALE GENOMIC DNA]</scope>
    <source>
        <strain evidence="2 3">JEF-007</strain>
    </source>
</reference>
<organism evidence="2 3">
    <name type="scientific">Beauveria bassiana</name>
    <name type="common">White muscardine disease fungus</name>
    <name type="synonym">Tritirachium shiotae</name>
    <dbReference type="NCBI Taxonomy" id="176275"/>
    <lineage>
        <taxon>Eukaryota</taxon>
        <taxon>Fungi</taxon>
        <taxon>Dikarya</taxon>
        <taxon>Ascomycota</taxon>
        <taxon>Pezizomycotina</taxon>
        <taxon>Sordariomycetes</taxon>
        <taxon>Hypocreomycetidae</taxon>
        <taxon>Hypocreales</taxon>
        <taxon>Cordycipitaceae</taxon>
        <taxon>Beauveria</taxon>
    </lineage>
</organism>
<comment type="caution">
    <text evidence="2">The sequence shown here is derived from an EMBL/GenBank/DDBJ whole genome shotgun (WGS) entry which is preliminary data.</text>
</comment>